<evidence type="ECO:0000313" key="4">
    <source>
        <dbReference type="Proteomes" id="UP000664203"/>
    </source>
</evidence>
<sequence>MAPSMFNNDPIAVRRAVYDFRAHAAIIINANATALLQQALELGNTTYDPKGAAQIIYVSARDQNTIPTYVVPQLTSLEMLVTSQFGVTWTSALLQNITIPRANLAAVPQALSPAIGFTTFDLRPFGPANVTPAVSIGLIYLIIIAFFSFTFFLPIHMKFLSPRGHPALHFYQLIIWRWLATTGAYFFLSLGYSFVALAFQVPFSNGPASPTEPAINPNAYGKGTFVVYWMINFLGISALGLACENVAMALGNPWVAMWLVVWVVSNVATGFYSLDLSPAFYRWGYAWPLYNIVEASHQVLFDLHSRIGLNIGILFVWFVINSMLFAPACYLMGWEQQRAAKKAAKKEKEWMSAMSKQRSRLGIPK</sequence>
<proteinExistence type="predicted"/>
<keyword evidence="1" id="KW-0812">Transmembrane</keyword>
<accession>A0A8H3FHN1</accession>
<evidence type="ECO:0000259" key="2">
    <source>
        <dbReference type="Pfam" id="PF12051"/>
    </source>
</evidence>
<dbReference type="GO" id="GO:0016020">
    <property type="term" value="C:membrane"/>
    <property type="evidence" value="ECO:0007669"/>
    <property type="project" value="TreeGrafter"/>
</dbReference>
<name>A0A8H3FHN1_9LECA</name>
<organism evidence="3 4">
    <name type="scientific">Alectoria fallacina</name>
    <dbReference type="NCBI Taxonomy" id="1903189"/>
    <lineage>
        <taxon>Eukaryota</taxon>
        <taxon>Fungi</taxon>
        <taxon>Dikarya</taxon>
        <taxon>Ascomycota</taxon>
        <taxon>Pezizomycotina</taxon>
        <taxon>Lecanoromycetes</taxon>
        <taxon>OSLEUM clade</taxon>
        <taxon>Lecanoromycetidae</taxon>
        <taxon>Lecanorales</taxon>
        <taxon>Lecanorineae</taxon>
        <taxon>Parmeliaceae</taxon>
        <taxon>Alectoria</taxon>
    </lineage>
</organism>
<feature type="transmembrane region" description="Helical" evidence="1">
    <location>
        <begin position="133"/>
        <end position="153"/>
    </location>
</feature>
<gene>
    <name evidence="3" type="ORF">ALECFALPRED_002267</name>
</gene>
<protein>
    <recommendedName>
        <fullName evidence="2">DUF3533 domain-containing protein</fullName>
    </recommendedName>
</protein>
<feature type="domain" description="DUF3533" evidence="2">
    <location>
        <begin position="2"/>
        <end position="322"/>
    </location>
</feature>
<feature type="transmembrane region" description="Helical" evidence="1">
    <location>
        <begin position="254"/>
        <end position="274"/>
    </location>
</feature>
<reference evidence="3" key="1">
    <citation type="submission" date="2021-03" db="EMBL/GenBank/DDBJ databases">
        <authorList>
            <person name="Tagirdzhanova G."/>
        </authorList>
    </citation>
    <scope>NUCLEOTIDE SEQUENCE</scope>
</reference>
<dbReference type="PANTHER" id="PTHR34814:SF1">
    <property type="entry name" value="NITROSOGUANIDINE RESISTANCE PROTEIN SNG1"/>
    <property type="match status" value="1"/>
</dbReference>
<dbReference type="InterPro" id="IPR022703">
    <property type="entry name" value="DUF3533"/>
</dbReference>
<dbReference type="PANTHER" id="PTHR34814">
    <property type="entry name" value="NITROSOGUANIDINE RESISTANCE PROTEIN SNG1"/>
    <property type="match status" value="1"/>
</dbReference>
<keyword evidence="1" id="KW-0472">Membrane</keyword>
<evidence type="ECO:0000256" key="1">
    <source>
        <dbReference type="SAM" id="Phobius"/>
    </source>
</evidence>
<dbReference type="Proteomes" id="UP000664203">
    <property type="component" value="Unassembled WGS sequence"/>
</dbReference>
<dbReference type="EMBL" id="CAJPDR010000162">
    <property type="protein sequence ID" value="CAF9922937.1"/>
    <property type="molecule type" value="Genomic_DNA"/>
</dbReference>
<feature type="transmembrane region" description="Helical" evidence="1">
    <location>
        <begin position="307"/>
        <end position="332"/>
    </location>
</feature>
<dbReference type="InterPro" id="IPR053001">
    <property type="entry name" value="MNNG_permease-like"/>
</dbReference>
<feature type="transmembrane region" description="Helical" evidence="1">
    <location>
        <begin position="174"/>
        <end position="199"/>
    </location>
</feature>
<keyword evidence="1" id="KW-1133">Transmembrane helix</keyword>
<evidence type="ECO:0000313" key="3">
    <source>
        <dbReference type="EMBL" id="CAF9922937.1"/>
    </source>
</evidence>
<dbReference type="AlphaFoldDB" id="A0A8H3FHN1"/>
<feature type="transmembrane region" description="Helical" evidence="1">
    <location>
        <begin position="219"/>
        <end position="242"/>
    </location>
</feature>
<dbReference type="Pfam" id="PF12051">
    <property type="entry name" value="DUF3533"/>
    <property type="match status" value="1"/>
</dbReference>
<keyword evidence="4" id="KW-1185">Reference proteome</keyword>
<dbReference type="OrthoDB" id="2140105at2759"/>
<comment type="caution">
    <text evidence="3">The sequence shown here is derived from an EMBL/GenBank/DDBJ whole genome shotgun (WGS) entry which is preliminary data.</text>
</comment>